<keyword evidence="3" id="KW-0406">Ion transport</keyword>
<evidence type="ECO:0000256" key="4">
    <source>
        <dbReference type="ARBA" id="ARBA00023303"/>
    </source>
</evidence>
<dbReference type="InterPro" id="IPR036770">
    <property type="entry name" value="Ankyrin_rpt-contain_sf"/>
</dbReference>
<keyword evidence="4" id="KW-0407">Ion channel</keyword>
<dbReference type="InterPro" id="IPR013555">
    <property type="entry name" value="TRP_dom"/>
</dbReference>
<evidence type="ECO:0000313" key="8">
    <source>
        <dbReference type="RefSeq" id="XP_014666825.1"/>
    </source>
</evidence>
<keyword evidence="7" id="KW-1185">Reference proteome</keyword>
<evidence type="ECO:0000256" key="5">
    <source>
        <dbReference type="SAM" id="MobiDB-lite"/>
    </source>
</evidence>
<name>A0ABM1E3Q4_PRICU</name>
<dbReference type="Pfam" id="PF08344">
    <property type="entry name" value="TRP_2"/>
    <property type="match status" value="1"/>
</dbReference>
<evidence type="ECO:0000256" key="1">
    <source>
        <dbReference type="ARBA" id="ARBA00022448"/>
    </source>
</evidence>
<dbReference type="PANTHER" id="PTHR10117">
    <property type="entry name" value="TRANSIENT RECEPTOR POTENTIAL CHANNEL"/>
    <property type="match status" value="1"/>
</dbReference>
<evidence type="ECO:0000256" key="3">
    <source>
        <dbReference type="ARBA" id="ARBA00023065"/>
    </source>
</evidence>
<dbReference type="SMART" id="SM00248">
    <property type="entry name" value="ANK"/>
    <property type="match status" value="2"/>
</dbReference>
<evidence type="ECO:0000256" key="2">
    <source>
        <dbReference type="ARBA" id="ARBA00022737"/>
    </source>
</evidence>
<sequence length="346" mass="38569">MALTAVKAAMAMSRRQRYESMQNHVHSTIFGSLDLSEAEDLLLQAAATGNVGEVRRVLADYPLANINCVDYLGRNALQLAVLGEHLDVIGHLLPKSNLQCIGDTLLFAISKGNVRICEMVLEFSGKNSRVWAQLIGNDTFFQRSVAGHHPFFSPDVTPIILAAQHNNFKIVQLFLTNGASIAWPHDYNCDCRDCTNQRTFDSVKHSRSRLNSFRGLASAAYLSLSTSDPIRQAFELSNQLHQLSTIEKEYRAEYLQLSNQCKDYAVELLALCRSTEEVLGVLDGDGPAMPTPQPTDTSSSRDDVAEQQFGAEDYSDAFWRGNKLKVVKMAIKYEQKKVRGKDDDVF</sequence>
<dbReference type="SUPFAM" id="SSF48403">
    <property type="entry name" value="Ankyrin repeat"/>
    <property type="match status" value="1"/>
</dbReference>
<evidence type="ECO:0000259" key="6">
    <source>
        <dbReference type="SMART" id="SM01420"/>
    </source>
</evidence>
<dbReference type="Proteomes" id="UP000695022">
    <property type="component" value="Unplaced"/>
</dbReference>
<gene>
    <name evidence="8" type="primary">LOC106808577</name>
</gene>
<feature type="domain" description="Transient receptor ion channel" evidence="6">
    <location>
        <begin position="189"/>
        <end position="251"/>
    </location>
</feature>
<feature type="region of interest" description="Disordered" evidence="5">
    <location>
        <begin position="282"/>
        <end position="306"/>
    </location>
</feature>
<dbReference type="Gene3D" id="1.25.40.20">
    <property type="entry name" value="Ankyrin repeat-containing domain"/>
    <property type="match status" value="1"/>
</dbReference>
<reference evidence="8" key="1">
    <citation type="submission" date="2025-08" db="UniProtKB">
        <authorList>
            <consortium name="RefSeq"/>
        </authorList>
    </citation>
    <scope>IDENTIFICATION</scope>
</reference>
<accession>A0ABM1E3Q4</accession>
<dbReference type="SMART" id="SM01420">
    <property type="entry name" value="TRP_2"/>
    <property type="match status" value="1"/>
</dbReference>
<proteinExistence type="predicted"/>
<dbReference type="GeneID" id="106808577"/>
<protein>
    <submittedName>
        <fullName evidence="8">Short transient receptor potential channel 3-like</fullName>
    </submittedName>
</protein>
<keyword evidence="2" id="KW-0677">Repeat</keyword>
<dbReference type="InterPro" id="IPR002153">
    <property type="entry name" value="TRPC_channel"/>
</dbReference>
<dbReference type="PANTHER" id="PTHR10117:SF79">
    <property type="entry name" value="SHORT TRANSIENT RECEPTOR POTENTIAL CHANNEL 3-LIKE"/>
    <property type="match status" value="1"/>
</dbReference>
<keyword evidence="1" id="KW-0813">Transport</keyword>
<dbReference type="Pfam" id="PF00023">
    <property type="entry name" value="Ank"/>
    <property type="match status" value="1"/>
</dbReference>
<dbReference type="RefSeq" id="XP_014666825.1">
    <property type="nucleotide sequence ID" value="XM_014811339.1"/>
</dbReference>
<evidence type="ECO:0000313" key="7">
    <source>
        <dbReference type="Proteomes" id="UP000695022"/>
    </source>
</evidence>
<organism evidence="7 8">
    <name type="scientific">Priapulus caudatus</name>
    <name type="common">Priapulid worm</name>
    <dbReference type="NCBI Taxonomy" id="37621"/>
    <lineage>
        <taxon>Eukaryota</taxon>
        <taxon>Metazoa</taxon>
        <taxon>Ecdysozoa</taxon>
        <taxon>Scalidophora</taxon>
        <taxon>Priapulida</taxon>
        <taxon>Priapulimorpha</taxon>
        <taxon>Priapulimorphida</taxon>
        <taxon>Priapulidae</taxon>
        <taxon>Priapulus</taxon>
    </lineage>
</organism>
<dbReference type="InterPro" id="IPR002110">
    <property type="entry name" value="Ankyrin_rpt"/>
</dbReference>